<keyword evidence="7" id="KW-0472">Membrane</keyword>
<evidence type="ECO:0000256" key="3">
    <source>
        <dbReference type="ARBA" id="ARBA00022960"/>
    </source>
</evidence>
<dbReference type="AlphaFoldDB" id="D7BNR5"/>
<evidence type="ECO:0000256" key="6">
    <source>
        <dbReference type="PROSITE-ProRule" id="PRU01373"/>
    </source>
</evidence>
<evidence type="ECO:0000256" key="1">
    <source>
        <dbReference type="ARBA" id="ARBA00004752"/>
    </source>
</evidence>
<evidence type="ECO:0000256" key="2">
    <source>
        <dbReference type="ARBA" id="ARBA00022679"/>
    </source>
</evidence>
<dbReference type="HOGENOM" id="CLU_029999_1_0_11"/>
<dbReference type="PANTHER" id="PTHR30582:SF2">
    <property type="entry name" value="L,D-TRANSPEPTIDASE YCIB-RELATED"/>
    <property type="match status" value="1"/>
</dbReference>
<gene>
    <name evidence="9" type="ordered locus">Arch_0838</name>
</gene>
<dbReference type="GO" id="GO:0071972">
    <property type="term" value="F:peptidoglycan L,D-transpeptidase activity"/>
    <property type="evidence" value="ECO:0007669"/>
    <property type="project" value="TreeGrafter"/>
</dbReference>
<dbReference type="STRING" id="644284.Arch_0838"/>
<keyword evidence="3 6" id="KW-0133">Cell shape</keyword>
<name>D7BNR5_ARCHD</name>
<proteinExistence type="predicted"/>
<dbReference type="PROSITE" id="PS52029">
    <property type="entry name" value="LD_TPASE"/>
    <property type="match status" value="1"/>
</dbReference>
<accession>D7BNR5</accession>
<dbReference type="Pfam" id="PF03734">
    <property type="entry name" value="YkuD"/>
    <property type="match status" value="1"/>
</dbReference>
<dbReference type="GO" id="GO:0016740">
    <property type="term" value="F:transferase activity"/>
    <property type="evidence" value="ECO:0007669"/>
    <property type="project" value="UniProtKB-KW"/>
</dbReference>
<dbReference type="InterPro" id="IPR022029">
    <property type="entry name" value="YoaR-like_PG-bd"/>
</dbReference>
<keyword evidence="2" id="KW-0808">Transferase</keyword>
<feature type="active site" description="Nucleophile" evidence="6">
    <location>
        <position position="450"/>
    </location>
</feature>
<feature type="active site" description="Proton donor/acceptor" evidence="6">
    <location>
        <position position="430"/>
    </location>
</feature>
<dbReference type="CDD" id="cd16913">
    <property type="entry name" value="YkuD_like"/>
    <property type="match status" value="1"/>
</dbReference>
<keyword evidence="7" id="KW-0812">Transmembrane</keyword>
<dbReference type="KEGG" id="ahe:Arch_0838"/>
<dbReference type="SUPFAM" id="SSF141523">
    <property type="entry name" value="L,D-transpeptidase catalytic domain-like"/>
    <property type="match status" value="1"/>
</dbReference>
<dbReference type="PANTHER" id="PTHR30582">
    <property type="entry name" value="L,D-TRANSPEPTIDASE"/>
    <property type="match status" value="1"/>
</dbReference>
<dbReference type="RefSeq" id="WP_013170060.1">
    <property type="nucleotide sequence ID" value="NC_014218.1"/>
</dbReference>
<dbReference type="Gene3D" id="2.40.440.10">
    <property type="entry name" value="L,D-transpeptidase catalytic domain-like"/>
    <property type="match status" value="1"/>
</dbReference>
<comment type="pathway">
    <text evidence="1 6">Cell wall biogenesis; peptidoglycan biosynthesis.</text>
</comment>
<sequence>MTKKRLALGGLIGLAGVIVVAFVTYIGYFAISGRALPHTHVGHINVGGMSVSEIESKLSSHAATMAASISGDGINKSDATLADMGASLDSKTTARKAVAEPRKSVFSYVTSIFASTNVAADVTFDDLEKTKKFAESLTANQPSATLPVPPRVEAKDGTFVVVPGTSGRGVSIEEVKRAAQELADAQKSIPITITSENLPAEEPSAELKKLAETANTLVATEVAVTTGEDVVTADVPTKTTWIISDGKKLDVKRDALTEWVKNVTKVLESDETVGVRYKNTAGEIIRVGTQAVSKKVVSNIDDMVSKIATNLLAGQPSNVTAHISEEEKHWEDHLVAAGAENLAYPAAEGEKWIDVNLSNFTIIGYEGAKAVRGPIPLIPGATETPTVTGTFKVWLKNASQTMRGTNLDGTRYEAKGVPWIMYFHGDYAIHGAPWFKNFGFHAGANGSHGCINVSVNDAKSLYDWAPLGTVVVSHY</sequence>
<dbReference type="EMBL" id="CP002045">
    <property type="protein sequence ID" value="ADH92564.1"/>
    <property type="molecule type" value="Genomic_DNA"/>
</dbReference>
<feature type="domain" description="L,D-TPase catalytic" evidence="8">
    <location>
        <begin position="351"/>
        <end position="474"/>
    </location>
</feature>
<dbReference type="UniPathway" id="UPA00219"/>
<protein>
    <submittedName>
        <fullName evidence="9">ErfK/YbiS/YcfS/YnhG family protein</fullName>
    </submittedName>
</protein>
<organism evidence="9 10">
    <name type="scientific">Arcanobacterium haemolyticum (strain ATCC 9345 / DSM 20595 / CCM 5947 / CCUG 17215 / LMG 16163 / NBRC 15585 / NCTC 8452 / 11018)</name>
    <dbReference type="NCBI Taxonomy" id="644284"/>
    <lineage>
        <taxon>Bacteria</taxon>
        <taxon>Bacillati</taxon>
        <taxon>Actinomycetota</taxon>
        <taxon>Actinomycetes</taxon>
        <taxon>Actinomycetales</taxon>
        <taxon>Actinomycetaceae</taxon>
        <taxon>Arcanobacterium</taxon>
    </lineage>
</organism>
<keyword evidence="10" id="KW-1185">Reference proteome</keyword>
<keyword evidence="7" id="KW-1133">Transmembrane helix</keyword>
<evidence type="ECO:0000313" key="10">
    <source>
        <dbReference type="Proteomes" id="UP000000376"/>
    </source>
</evidence>
<evidence type="ECO:0000256" key="5">
    <source>
        <dbReference type="ARBA" id="ARBA00023316"/>
    </source>
</evidence>
<dbReference type="InterPro" id="IPR005490">
    <property type="entry name" value="LD_TPept_cat_dom"/>
</dbReference>
<keyword evidence="4 6" id="KW-0573">Peptidoglycan synthesis</keyword>
<dbReference type="GO" id="GO:0008360">
    <property type="term" value="P:regulation of cell shape"/>
    <property type="evidence" value="ECO:0007669"/>
    <property type="project" value="UniProtKB-UniRule"/>
</dbReference>
<dbReference type="InterPro" id="IPR050979">
    <property type="entry name" value="LD-transpeptidase"/>
</dbReference>
<evidence type="ECO:0000313" key="9">
    <source>
        <dbReference type="EMBL" id="ADH92564.1"/>
    </source>
</evidence>
<dbReference type="GO" id="GO:0071555">
    <property type="term" value="P:cell wall organization"/>
    <property type="evidence" value="ECO:0007669"/>
    <property type="project" value="UniProtKB-UniRule"/>
</dbReference>
<dbReference type="OrthoDB" id="3176960at2"/>
<dbReference type="GO" id="GO:0005576">
    <property type="term" value="C:extracellular region"/>
    <property type="evidence" value="ECO:0007669"/>
    <property type="project" value="TreeGrafter"/>
</dbReference>
<evidence type="ECO:0000256" key="7">
    <source>
        <dbReference type="SAM" id="Phobius"/>
    </source>
</evidence>
<dbReference type="Proteomes" id="UP000000376">
    <property type="component" value="Chromosome"/>
</dbReference>
<dbReference type="eggNOG" id="COG1376">
    <property type="taxonomic scope" value="Bacteria"/>
</dbReference>
<dbReference type="GO" id="GO:0018104">
    <property type="term" value="P:peptidoglycan-protein cross-linking"/>
    <property type="evidence" value="ECO:0007669"/>
    <property type="project" value="TreeGrafter"/>
</dbReference>
<dbReference type="Pfam" id="PF12229">
    <property type="entry name" value="PG_binding_4"/>
    <property type="match status" value="1"/>
</dbReference>
<dbReference type="InterPro" id="IPR038063">
    <property type="entry name" value="Transpep_catalytic_dom"/>
</dbReference>
<reference evidence="9 10" key="1">
    <citation type="journal article" date="2010" name="Stand. Genomic Sci.">
        <title>Complete genome sequence of Arcanobacterium haemolyticum type strain (11018).</title>
        <authorList>
            <person name="Yasawong M."/>
            <person name="Teshima H."/>
            <person name="Lapidus A."/>
            <person name="Nolan M."/>
            <person name="Lucas S."/>
            <person name="Glavina Del Rio T."/>
            <person name="Tice H."/>
            <person name="Cheng J."/>
            <person name="Bruce D."/>
            <person name="Detter C."/>
            <person name="Tapia R."/>
            <person name="Han C."/>
            <person name="Goodwin L."/>
            <person name="Pitluck S."/>
            <person name="Liolios K."/>
            <person name="Ivanova N."/>
            <person name="Mavromatis K."/>
            <person name="Mikhailova N."/>
            <person name="Pati A."/>
            <person name="Chen A."/>
            <person name="Palaniappan K."/>
            <person name="Land M."/>
            <person name="Hauser L."/>
            <person name="Chang Y."/>
            <person name="Jeffries C."/>
            <person name="Rohde M."/>
            <person name="Sikorski J."/>
            <person name="Pukall R."/>
            <person name="Goker M."/>
            <person name="Woyke T."/>
            <person name="Bristow J."/>
            <person name="Eisen J."/>
            <person name="Markowitz V."/>
            <person name="Hugenholtz P."/>
            <person name="Kyrpides N."/>
            <person name="Klenk H."/>
        </authorList>
    </citation>
    <scope>NUCLEOTIDE SEQUENCE [LARGE SCALE GENOMIC DNA]</scope>
    <source>
        <strain evidence="10">ATCC 9345 / DSM 20595 / CCUG 17215 / LMG 16163 / NBRC 15585 / NCTC 8452 / 11018</strain>
    </source>
</reference>
<feature type="transmembrane region" description="Helical" evidence="7">
    <location>
        <begin position="7"/>
        <end position="31"/>
    </location>
</feature>
<keyword evidence="5 6" id="KW-0961">Cell wall biogenesis/degradation</keyword>
<evidence type="ECO:0000256" key="4">
    <source>
        <dbReference type="ARBA" id="ARBA00022984"/>
    </source>
</evidence>
<evidence type="ECO:0000259" key="8">
    <source>
        <dbReference type="PROSITE" id="PS52029"/>
    </source>
</evidence>